<dbReference type="STRING" id="49547.MBCUR_04780"/>
<feature type="binding site" evidence="12">
    <location>
        <position position="27"/>
    </location>
    <ligand>
        <name>Mg(2+)</name>
        <dbReference type="ChEBI" id="CHEBI:18420"/>
        <label>1</label>
    </ligand>
</feature>
<keyword evidence="8 12" id="KW-0460">Magnesium</keyword>
<dbReference type="GO" id="GO:0006281">
    <property type="term" value="P:DNA repair"/>
    <property type="evidence" value="ECO:0007669"/>
    <property type="project" value="UniProtKB-UniRule"/>
</dbReference>
<evidence type="ECO:0000256" key="12">
    <source>
        <dbReference type="HAMAP-Rule" id="MF_00614"/>
    </source>
</evidence>
<feature type="binding site" evidence="12">
    <location>
        <position position="154"/>
    </location>
    <ligand>
        <name>Mg(2+)</name>
        <dbReference type="ChEBI" id="CHEBI:18420"/>
        <label>1</label>
    </ligand>
</feature>
<evidence type="ECO:0000256" key="11">
    <source>
        <dbReference type="ARBA" id="ARBA00065981"/>
    </source>
</evidence>
<feature type="binding site" evidence="12">
    <location>
        <position position="152"/>
    </location>
    <ligand>
        <name>Mg(2+)</name>
        <dbReference type="ChEBI" id="CHEBI:18420"/>
        <label>1</label>
    </ligand>
</feature>
<dbReference type="SMART" id="SM00484">
    <property type="entry name" value="XPGI"/>
    <property type="match status" value="1"/>
</dbReference>
<dbReference type="GO" id="GO:0017108">
    <property type="term" value="F:5'-flap endonuclease activity"/>
    <property type="evidence" value="ECO:0007669"/>
    <property type="project" value="UniProtKB-UniRule"/>
</dbReference>
<evidence type="ECO:0000259" key="13">
    <source>
        <dbReference type="SMART" id="SM00484"/>
    </source>
</evidence>
<keyword evidence="15" id="KW-0548">Nucleotidyltransferase</keyword>
<dbReference type="Gene3D" id="1.10.150.20">
    <property type="entry name" value="5' to 3' exonuclease, C-terminal subdomain"/>
    <property type="match status" value="1"/>
</dbReference>
<keyword evidence="9 12" id="KW-0234">DNA repair</keyword>
<keyword evidence="2 12" id="KW-0540">Nuclease</keyword>
<dbReference type="FunFam" id="3.40.50.1010:FF:000016">
    <property type="entry name" value="Flap endonuclease 1"/>
    <property type="match status" value="1"/>
</dbReference>
<keyword evidence="5 12" id="KW-0227">DNA damage</keyword>
<dbReference type="Proteomes" id="UP000077245">
    <property type="component" value="Unassembled WGS sequence"/>
</dbReference>
<evidence type="ECO:0000313" key="16">
    <source>
        <dbReference type="Proteomes" id="UP000077245"/>
    </source>
</evidence>
<evidence type="ECO:0000256" key="1">
    <source>
        <dbReference type="ARBA" id="ARBA00022705"/>
    </source>
</evidence>
<evidence type="ECO:0000259" key="14">
    <source>
        <dbReference type="SMART" id="SM00485"/>
    </source>
</evidence>
<dbReference type="PATRIC" id="fig|49547.3.peg.501"/>
<feature type="region of interest" description="N-domain" evidence="12">
    <location>
        <begin position="1"/>
        <end position="98"/>
    </location>
</feature>
<accession>A0A166CEY9</accession>
<dbReference type="AlphaFoldDB" id="A0A166CEY9"/>
<dbReference type="GO" id="GO:0008409">
    <property type="term" value="F:5'-3' exonuclease activity"/>
    <property type="evidence" value="ECO:0007669"/>
    <property type="project" value="UniProtKB-UniRule"/>
</dbReference>
<evidence type="ECO:0000256" key="5">
    <source>
        <dbReference type="ARBA" id="ARBA00022763"/>
    </source>
</evidence>
<dbReference type="GO" id="GO:0000287">
    <property type="term" value="F:magnesium ion binding"/>
    <property type="evidence" value="ECO:0007669"/>
    <property type="project" value="UniProtKB-UniRule"/>
</dbReference>
<dbReference type="GO" id="GO:0043137">
    <property type="term" value="P:DNA replication, removal of RNA primer"/>
    <property type="evidence" value="ECO:0007669"/>
    <property type="project" value="UniProtKB-UniRule"/>
</dbReference>
<dbReference type="InterPro" id="IPR019974">
    <property type="entry name" value="XPG_CS"/>
</dbReference>
<evidence type="ECO:0000256" key="7">
    <source>
        <dbReference type="ARBA" id="ARBA00022839"/>
    </source>
</evidence>
<dbReference type="GO" id="GO:0016779">
    <property type="term" value="F:nucleotidyltransferase activity"/>
    <property type="evidence" value="ECO:0007669"/>
    <property type="project" value="UniProtKB-KW"/>
</dbReference>
<evidence type="ECO:0000256" key="3">
    <source>
        <dbReference type="ARBA" id="ARBA00022723"/>
    </source>
</evidence>
<evidence type="ECO:0000313" key="15">
    <source>
        <dbReference type="EMBL" id="KZX14430.1"/>
    </source>
</evidence>
<comment type="subunit">
    <text evidence="11 12">Interacts with PCNA. PCNA stimulates the nuclease activity without altering cleavage specificity.</text>
</comment>
<comment type="function">
    <text evidence="10">Structure-specific nuclease with 5'-flap endonuclease and 5'-3' exonuclease activities involved in DNA replication and repair. During DNA replication, cleaves the 5'-overhanging flap structure that is generated by displacement synthesis when DNA polymerase encounters the 5'-end of a downstream Okazaki fragment. Binds the unpaired 3'-DNA end and kinks the DNA to facilitate 5' cleavage specificity. Cleaves one nucleotide into the double-stranded DNA from the junction in flap DNA, leaving a nick for ligation. Also involved in the base excision repair (BER) pathway. Acts as a genome stabilization factor that prevents flaps from equilibrating into structures that lead to duplications and deletions. Also possesses 5'-3' exonuclease activity on nicked or gapped double-stranded DNA.</text>
</comment>
<feature type="binding site" evidence="12">
    <location>
        <position position="226"/>
    </location>
    <ligand>
        <name>Mg(2+)</name>
        <dbReference type="ChEBI" id="CHEBI:18420"/>
        <label>2</label>
    </ligand>
</feature>
<feature type="binding site" evidence="12">
    <location>
        <position position="175"/>
    </location>
    <ligand>
        <name>Mg(2+)</name>
        <dbReference type="ChEBI" id="CHEBI:18420"/>
        <label>2</label>
    </ligand>
</feature>
<evidence type="ECO:0000256" key="4">
    <source>
        <dbReference type="ARBA" id="ARBA00022759"/>
    </source>
</evidence>
<dbReference type="PANTHER" id="PTHR11081">
    <property type="entry name" value="FLAP ENDONUCLEASE FAMILY MEMBER"/>
    <property type="match status" value="1"/>
</dbReference>
<evidence type="ECO:0000256" key="8">
    <source>
        <dbReference type="ARBA" id="ARBA00022842"/>
    </source>
</evidence>
<dbReference type="SUPFAM" id="SSF47807">
    <property type="entry name" value="5' to 3' exonuclease, C-terminal subdomain"/>
    <property type="match status" value="1"/>
</dbReference>
<dbReference type="SMART" id="SM00485">
    <property type="entry name" value="XPGN"/>
    <property type="match status" value="1"/>
</dbReference>
<comment type="cofactor">
    <cofactor evidence="12">
        <name>Mg(2+)</name>
        <dbReference type="ChEBI" id="CHEBI:18420"/>
    </cofactor>
    <text evidence="12">Binds 2 magnesium ions per subunit. They probably participate in the reaction catalyzed by the enzyme. May bind an additional third magnesium ion after substrate binding.</text>
</comment>
<sequence>MGVKVKDIISPEKISFRDLDGKIIAIDAANTIYQFLSSIRQTDGTPLMDSSGNVTSHLSGLLYRISSIVEKGIKPIFIFDGKPSPLKSETLNKRNEIKEKSEKQWKIALKEGDEESARKFATRTSRMSTYIIETSKTLLNLMGIPYVEAFGEGEAQATYMVQNGDAWAVASQDYDCLLFGAPRILRNLTLSGNKNDLEYYKLENVLNNLKISREQLIDLSLMVGTDFNPGIRGIGAKTALKIIRSKTLEEYLIEKNETLGRHPYELRDLFLNHEINKDYNIKWEKVNKEKLIGFMCDEHGFSKERVLTAEKKMEKINSPQNSLDAWF</sequence>
<keyword evidence="15" id="KW-0808">Transferase</keyword>
<keyword evidence="1 12" id="KW-0235">DNA replication</keyword>
<dbReference type="SUPFAM" id="SSF88723">
    <property type="entry name" value="PIN domain-like"/>
    <property type="match status" value="1"/>
</dbReference>
<comment type="caution">
    <text evidence="15">The sequence shown here is derived from an EMBL/GenBank/DDBJ whole genome shotgun (WGS) entry which is preliminary data.</text>
</comment>
<dbReference type="RefSeq" id="WP_067089728.1">
    <property type="nucleotide sequence ID" value="NZ_LWMV01000094.1"/>
</dbReference>
<dbReference type="PRINTS" id="PR00853">
    <property type="entry name" value="XPGRADSUPER"/>
</dbReference>
<keyword evidence="4 12" id="KW-0255">Endonuclease</keyword>
<dbReference type="InterPro" id="IPR029060">
    <property type="entry name" value="PIN-like_dom_sf"/>
</dbReference>
<dbReference type="PROSITE" id="PS00841">
    <property type="entry name" value="XPG_1"/>
    <property type="match status" value="1"/>
</dbReference>
<comment type="function">
    <text evidence="12">Structure-specific nuclease with 5'-flap endonuclease and 5'-3' exonuclease activities involved in DNA replication and repair. During DNA replication, cleaves the 5'-overhanging flap structure that is generated by displacement synthesis when DNA polymerase encounters the 5'-end of a downstream Okazaki fragment. Binds the unpaired 3'-DNA end and kinks the DNA to facilitate 5' cleavage specificity. Cleaves one nucleotide into the double-stranded DNA from the junction in flap DNA, leaving a nick for ligation. Also involved in the base excision repair (BER) pathway. Acts as a genome stabilization factor that prevents flaps from equilibrating into structurs that lead to duplications and deletions. Also possesses 5'-3' exonuclease activity on nicked or gapped double-stranded DNA.</text>
</comment>
<reference evidence="15 16" key="1">
    <citation type="submission" date="2016-04" db="EMBL/GenBank/DDBJ databases">
        <title>Genome sequence of Methanobrevibacter curvatus DSM 11111.</title>
        <authorList>
            <person name="Poehlein A."/>
            <person name="Seedorf H."/>
            <person name="Daniel R."/>
        </authorList>
    </citation>
    <scope>NUCLEOTIDE SEQUENCE [LARGE SCALE GENOMIC DNA]</scope>
    <source>
        <strain evidence="15 16">DSM 11111</strain>
    </source>
</reference>
<keyword evidence="6 12" id="KW-0378">Hydrolase</keyword>
<gene>
    <name evidence="15" type="primary">polA</name>
    <name evidence="12" type="synonym">fen</name>
    <name evidence="15" type="ORF">MBCUR_04780</name>
</gene>
<feature type="region of interest" description="Interaction with PCNA" evidence="12">
    <location>
        <begin position="319"/>
        <end position="327"/>
    </location>
</feature>
<evidence type="ECO:0000256" key="9">
    <source>
        <dbReference type="ARBA" id="ARBA00023204"/>
    </source>
</evidence>
<evidence type="ECO:0000256" key="2">
    <source>
        <dbReference type="ARBA" id="ARBA00022722"/>
    </source>
</evidence>
<organism evidence="15 16">
    <name type="scientific">Methanobrevibacter curvatus</name>
    <dbReference type="NCBI Taxonomy" id="49547"/>
    <lineage>
        <taxon>Archaea</taxon>
        <taxon>Methanobacteriati</taxon>
        <taxon>Methanobacteriota</taxon>
        <taxon>Methanomada group</taxon>
        <taxon>Methanobacteria</taxon>
        <taxon>Methanobacteriales</taxon>
        <taxon>Methanobacteriaceae</taxon>
        <taxon>Methanobrevibacter</taxon>
    </lineage>
</organism>
<feature type="binding site" evidence="12">
    <location>
        <position position="173"/>
    </location>
    <ligand>
        <name>Mg(2+)</name>
        <dbReference type="ChEBI" id="CHEBI:18420"/>
        <label>2</label>
    </ligand>
</feature>
<feature type="domain" description="XPG N-terminal" evidence="14">
    <location>
        <begin position="1"/>
        <end position="101"/>
    </location>
</feature>
<feature type="domain" description="XPG-I" evidence="13">
    <location>
        <begin position="140"/>
        <end position="211"/>
    </location>
</feature>
<dbReference type="CDD" id="cd09867">
    <property type="entry name" value="PIN_FEN1"/>
    <property type="match status" value="1"/>
</dbReference>
<dbReference type="PANTHER" id="PTHR11081:SF9">
    <property type="entry name" value="FLAP ENDONUCLEASE 1"/>
    <property type="match status" value="1"/>
</dbReference>
<dbReference type="EC" id="3.1.-.-" evidence="12"/>
<dbReference type="NCBIfam" id="TIGR03674">
    <property type="entry name" value="fen_arch"/>
    <property type="match status" value="1"/>
</dbReference>
<keyword evidence="7 12" id="KW-0269">Exonuclease</keyword>
<comment type="similarity">
    <text evidence="12">Belongs to the XPG/RAD2 endonuclease family. FEN1 subfamily.</text>
</comment>
<dbReference type="Pfam" id="PF00867">
    <property type="entry name" value="XPG_I"/>
    <property type="match status" value="1"/>
</dbReference>
<dbReference type="InterPro" id="IPR006085">
    <property type="entry name" value="XPG_DNA_repair_N"/>
</dbReference>
<dbReference type="OrthoDB" id="9593at2157"/>
<comment type="caution">
    <text evidence="12">Lacks conserved residue(s) required for the propagation of feature annotation.</text>
</comment>
<dbReference type="InterPro" id="IPR006086">
    <property type="entry name" value="XPG-I_dom"/>
</dbReference>
<dbReference type="EMBL" id="LWMV01000094">
    <property type="protein sequence ID" value="KZX14430.1"/>
    <property type="molecule type" value="Genomic_DNA"/>
</dbReference>
<dbReference type="Gene3D" id="3.40.50.1010">
    <property type="entry name" value="5'-nuclease"/>
    <property type="match status" value="1"/>
</dbReference>
<dbReference type="InterPro" id="IPR006084">
    <property type="entry name" value="XPG/Rad2"/>
</dbReference>
<dbReference type="Pfam" id="PF00752">
    <property type="entry name" value="XPG_N"/>
    <property type="match status" value="1"/>
</dbReference>
<dbReference type="InterPro" id="IPR023426">
    <property type="entry name" value="Flap_endonuc"/>
</dbReference>
<dbReference type="GO" id="GO:0003677">
    <property type="term" value="F:DNA binding"/>
    <property type="evidence" value="ECO:0007669"/>
    <property type="project" value="UniProtKB-UniRule"/>
</dbReference>
<dbReference type="InterPro" id="IPR008918">
    <property type="entry name" value="HhH2"/>
</dbReference>
<keyword evidence="3 12" id="KW-0479">Metal-binding</keyword>
<feature type="binding site" evidence="12">
    <location>
        <position position="80"/>
    </location>
    <ligand>
        <name>Mg(2+)</name>
        <dbReference type="ChEBI" id="CHEBI:18420"/>
        <label>1</label>
    </ligand>
</feature>
<evidence type="ECO:0000256" key="10">
    <source>
        <dbReference type="ARBA" id="ARBA00024702"/>
    </source>
</evidence>
<protein>
    <recommendedName>
        <fullName evidence="12">Flap endonuclease 1</fullName>
        <shortName evidence="12">FEN-1</shortName>
        <ecNumber evidence="12">3.1.-.-</ecNumber>
    </recommendedName>
    <alternativeName>
        <fullName evidence="12">Flap structure-specific endonuclease 1</fullName>
    </alternativeName>
</protein>
<dbReference type="InterPro" id="IPR019973">
    <property type="entry name" value="Flap_endonuc_arc"/>
</dbReference>
<proteinExistence type="inferred from homology"/>
<dbReference type="InterPro" id="IPR036279">
    <property type="entry name" value="5-3_exonuclease_C_sf"/>
</dbReference>
<dbReference type="SMART" id="SM00279">
    <property type="entry name" value="HhH2"/>
    <property type="match status" value="1"/>
</dbReference>
<name>A0A166CEY9_9EURY</name>
<keyword evidence="16" id="KW-1185">Reference proteome</keyword>
<dbReference type="HAMAP" id="MF_00614">
    <property type="entry name" value="Fen"/>
    <property type="match status" value="1"/>
</dbReference>
<evidence type="ECO:0000256" key="6">
    <source>
        <dbReference type="ARBA" id="ARBA00022801"/>
    </source>
</evidence>